<feature type="transmembrane region" description="Helical" evidence="1">
    <location>
        <begin position="12"/>
        <end position="33"/>
    </location>
</feature>
<evidence type="ECO:0000313" key="3">
    <source>
        <dbReference type="Proteomes" id="UP000886657"/>
    </source>
</evidence>
<proteinExistence type="predicted"/>
<dbReference type="AlphaFoldDB" id="A0A9D7XH73"/>
<organism evidence="2 3">
    <name type="scientific">Candidatus Geothrix skivensis</name>
    <dbReference type="NCBI Taxonomy" id="2954439"/>
    <lineage>
        <taxon>Bacteria</taxon>
        <taxon>Pseudomonadati</taxon>
        <taxon>Acidobacteriota</taxon>
        <taxon>Holophagae</taxon>
        <taxon>Holophagales</taxon>
        <taxon>Holophagaceae</taxon>
        <taxon>Geothrix</taxon>
    </lineage>
</organism>
<protein>
    <recommendedName>
        <fullName evidence="4">DUF2269 family protein</fullName>
    </recommendedName>
</protein>
<feature type="transmembrane region" description="Helical" evidence="1">
    <location>
        <begin position="114"/>
        <end position="131"/>
    </location>
</feature>
<sequence length="156" mass="16652">MNLKLEAVNILKWIHFLALAFGGGAAVVALLLSGFEEGREDLQGLAATVWAKVVAWSFRLALLVGIALLVVLMQNGQNPFKAGIYFHIKLTLVFVLIGLSEMTPKALAVGKRGSALLVVVLFMAVTFTVFNKGLFRREAPKAPPVPVAATAGPVAR</sequence>
<feature type="transmembrane region" description="Helical" evidence="1">
    <location>
        <begin position="53"/>
        <end position="72"/>
    </location>
</feature>
<evidence type="ECO:0008006" key="4">
    <source>
        <dbReference type="Google" id="ProtNLM"/>
    </source>
</evidence>
<evidence type="ECO:0000313" key="2">
    <source>
        <dbReference type="EMBL" id="MBK9795378.1"/>
    </source>
</evidence>
<dbReference type="Proteomes" id="UP000886657">
    <property type="component" value="Unassembled WGS sequence"/>
</dbReference>
<reference evidence="2" key="1">
    <citation type="submission" date="2020-10" db="EMBL/GenBank/DDBJ databases">
        <title>Connecting structure to function with the recovery of over 1000 high-quality activated sludge metagenome-assembled genomes encoding full-length rRNA genes using long-read sequencing.</title>
        <authorList>
            <person name="Singleton C.M."/>
            <person name="Petriglieri F."/>
            <person name="Kristensen J.M."/>
            <person name="Kirkegaard R.H."/>
            <person name="Michaelsen T.Y."/>
            <person name="Andersen M.H."/>
            <person name="Karst S.M."/>
            <person name="Dueholm M.S."/>
            <person name="Nielsen P.H."/>
            <person name="Albertsen M."/>
        </authorList>
    </citation>
    <scope>NUCLEOTIDE SEQUENCE</scope>
    <source>
        <strain evidence="2">Skiv_18-Q3-R9-52_MAXAC.067</strain>
    </source>
</reference>
<gene>
    <name evidence="2" type="ORF">IPP58_02570</name>
</gene>
<comment type="caution">
    <text evidence="2">The sequence shown here is derived from an EMBL/GenBank/DDBJ whole genome shotgun (WGS) entry which is preliminary data.</text>
</comment>
<keyword evidence="1" id="KW-1133">Transmembrane helix</keyword>
<keyword evidence="1" id="KW-0812">Transmembrane</keyword>
<name>A0A9D7XH73_9BACT</name>
<evidence type="ECO:0000256" key="1">
    <source>
        <dbReference type="SAM" id="Phobius"/>
    </source>
</evidence>
<accession>A0A9D7XH73</accession>
<dbReference type="EMBL" id="JADKIO010000005">
    <property type="protein sequence ID" value="MBK9795378.1"/>
    <property type="molecule type" value="Genomic_DNA"/>
</dbReference>
<feature type="transmembrane region" description="Helical" evidence="1">
    <location>
        <begin position="84"/>
        <end position="102"/>
    </location>
</feature>
<keyword evidence="1" id="KW-0472">Membrane</keyword>